<keyword evidence="4" id="KW-0418">Kinase</keyword>
<evidence type="ECO:0000256" key="1">
    <source>
        <dbReference type="SAM" id="MobiDB-lite"/>
    </source>
</evidence>
<dbReference type="Proteomes" id="UP000695007">
    <property type="component" value="Unplaced"/>
</dbReference>
<evidence type="ECO:0000313" key="3">
    <source>
        <dbReference type="Proteomes" id="UP000695007"/>
    </source>
</evidence>
<dbReference type="GeneID" id="105366629"/>
<keyword evidence="4" id="KW-0808">Transferase</keyword>
<feature type="compositionally biased region" description="Low complexity" evidence="1">
    <location>
        <begin position="213"/>
        <end position="244"/>
    </location>
</feature>
<accession>A0AAJ7E0R6</accession>
<name>A0AAJ7E0R6_9HYME</name>
<dbReference type="InterPro" id="IPR022063">
    <property type="entry name" value="Sex_determin_N"/>
</dbReference>
<feature type="compositionally biased region" description="Basic and acidic residues" evidence="1">
    <location>
        <begin position="332"/>
        <end position="373"/>
    </location>
</feature>
<gene>
    <name evidence="4" type="primary">LOC105366629</name>
</gene>
<feature type="compositionally biased region" description="Basic and acidic residues" evidence="1">
    <location>
        <begin position="285"/>
        <end position="297"/>
    </location>
</feature>
<organism evidence="3 4">
    <name type="scientific">Ceratosolen solmsi marchali</name>
    <dbReference type="NCBI Taxonomy" id="326594"/>
    <lineage>
        <taxon>Eukaryota</taxon>
        <taxon>Metazoa</taxon>
        <taxon>Ecdysozoa</taxon>
        <taxon>Arthropoda</taxon>
        <taxon>Hexapoda</taxon>
        <taxon>Insecta</taxon>
        <taxon>Pterygota</taxon>
        <taxon>Neoptera</taxon>
        <taxon>Endopterygota</taxon>
        <taxon>Hymenoptera</taxon>
        <taxon>Apocrita</taxon>
        <taxon>Proctotrupomorpha</taxon>
        <taxon>Chalcidoidea</taxon>
        <taxon>Agaonidae</taxon>
        <taxon>Agaoninae</taxon>
        <taxon>Ceratosolen</taxon>
    </lineage>
</organism>
<dbReference type="GO" id="GO:0016301">
    <property type="term" value="F:kinase activity"/>
    <property type="evidence" value="ECO:0007669"/>
    <property type="project" value="UniProtKB-KW"/>
</dbReference>
<sequence>MRKRGEFDSYNNKECEKNKKFHIMNYNGIEDRLVKIIAKEEVEVALKNHVVVLLRPKLMNKIFNLIKLQYFSRHSSKDFKSTFNGPERSQTIDSDELRKIKITIHRNLSGHITETASSQTDNVNANEIILTRRHGEGIKPIFDREEIKKSEEISQEIEEHRTIELTRKLVIDNKYDSEQNSATRNHSRDHSPSYNDRRSSTSTSTQKRRPGFSCSQRNRSEFSSSQRRRSQSSSPRRQSLSPQRRQSKLTNSQRHRPESLSPHQRHSEFLISQRRHFESMSPQRRPSDSMSPERRYSEFSSPRRRRSESSSSRRRRSPSPGKRTSSRSGALESRRHSDTRKSMSRETRRRTSSEDYKSKSNVHCTKEYRESRERRKGRSHDRRERRDSSRERRLSPTYFERMPFPGHYWGCVPRPMLTGRLMPPIGRPMMFGPRVVRPIMGPMFRRHFAMYPPHDARKS</sequence>
<dbReference type="AlphaFoldDB" id="A0AAJ7E0R6"/>
<protein>
    <submittedName>
        <fullName evidence="4">Serine/threonine-protein kinase PRP4 homolog</fullName>
    </submittedName>
</protein>
<feature type="domain" description="Complementary sex determination N-terminal" evidence="2">
    <location>
        <begin position="75"/>
        <end position="133"/>
    </location>
</feature>
<dbReference type="RefSeq" id="XP_011503430.1">
    <property type="nucleotide sequence ID" value="XM_011505128.1"/>
</dbReference>
<feature type="compositionally biased region" description="Basic and acidic residues" evidence="1">
    <location>
        <begin position="186"/>
        <end position="199"/>
    </location>
</feature>
<feature type="region of interest" description="Disordered" evidence="1">
    <location>
        <begin position="177"/>
        <end position="392"/>
    </location>
</feature>
<evidence type="ECO:0000259" key="2">
    <source>
        <dbReference type="Pfam" id="PF12278"/>
    </source>
</evidence>
<feature type="compositionally biased region" description="Basic residues" evidence="1">
    <location>
        <begin position="302"/>
        <end position="317"/>
    </location>
</feature>
<evidence type="ECO:0000313" key="4">
    <source>
        <dbReference type="RefSeq" id="XP_011503430.1"/>
    </source>
</evidence>
<keyword evidence="3" id="KW-1185">Reference proteome</keyword>
<feature type="compositionally biased region" description="Basic and acidic residues" evidence="1">
    <location>
        <begin position="381"/>
        <end position="392"/>
    </location>
</feature>
<feature type="compositionally biased region" description="Low complexity" evidence="1">
    <location>
        <begin position="318"/>
        <end position="328"/>
    </location>
</feature>
<proteinExistence type="predicted"/>
<reference evidence="4" key="1">
    <citation type="submission" date="2025-08" db="UniProtKB">
        <authorList>
            <consortium name="RefSeq"/>
        </authorList>
    </citation>
    <scope>IDENTIFICATION</scope>
</reference>
<dbReference type="Pfam" id="PF12278">
    <property type="entry name" value="SDP_N"/>
    <property type="match status" value="1"/>
</dbReference>
<dbReference type="KEGG" id="csol:105366629"/>